<dbReference type="Gene3D" id="2.40.40.20">
    <property type="match status" value="1"/>
</dbReference>
<dbReference type="Pfam" id="PF02933">
    <property type="entry name" value="CDC48_2"/>
    <property type="match status" value="1"/>
</dbReference>
<dbReference type="FunFam" id="3.40.50.300:FF:000012">
    <property type="entry name" value="Transitional endoplasmic reticulum ATPase"/>
    <property type="match status" value="1"/>
</dbReference>
<dbReference type="GeneID" id="1455334"/>
<dbReference type="EMBL" id="CP033240">
    <property type="protein sequence ID" value="AZF81049.1"/>
    <property type="molecule type" value="Genomic_DNA"/>
</dbReference>
<dbReference type="SMART" id="SM01073">
    <property type="entry name" value="CDC48_N"/>
    <property type="match status" value="1"/>
</dbReference>
<organism evidence="10 21">
    <name type="scientific">Saccharolobus solfataricus</name>
    <name type="common">Sulfolobus solfataricus</name>
    <dbReference type="NCBI Taxonomy" id="2287"/>
    <lineage>
        <taxon>Archaea</taxon>
        <taxon>Thermoproteota</taxon>
        <taxon>Thermoprotei</taxon>
        <taxon>Sulfolobales</taxon>
        <taxon>Sulfolobaceae</taxon>
        <taxon>Saccharolobus</taxon>
    </lineage>
</organism>
<evidence type="ECO:0000313" key="20">
    <source>
        <dbReference type="Proteomes" id="UP000033085"/>
    </source>
</evidence>
<proteinExistence type="inferred from homology"/>
<dbReference type="PROSITE" id="PS00674">
    <property type="entry name" value="AAA"/>
    <property type="match status" value="2"/>
</dbReference>
<reference evidence="10" key="5">
    <citation type="submission" date="2018-10" db="EMBL/GenBank/DDBJ databases">
        <authorList>
            <person name="McCarthy S."/>
            <person name="Gradnigo J."/>
            <person name="Johnson T."/>
            <person name="Payne S."/>
            <person name="Lipzen A."/>
            <person name="Schackwitz W."/>
            <person name="Martin J."/>
            <person name="Moriyama E."/>
            <person name="Blum P."/>
        </authorList>
    </citation>
    <scope>NUCLEOTIDE SEQUENCE</scope>
    <source>
        <strain evidence="8">SARC-B</strain>
        <strain evidence="9">SARC-C</strain>
        <strain evidence="10">SULA</strain>
    </source>
</reference>
<dbReference type="FunFam" id="1.10.8.60:FF:000057">
    <property type="entry name" value="AAA family ATPase, CDC48 subfamily"/>
    <property type="match status" value="1"/>
</dbReference>
<evidence type="ECO:0000313" key="12">
    <source>
        <dbReference type="EMBL" id="AZF70591.1"/>
    </source>
</evidence>
<dbReference type="SUPFAM" id="SSF52540">
    <property type="entry name" value="P-loop containing nucleoside triphosphate hydrolases"/>
    <property type="match status" value="2"/>
</dbReference>
<dbReference type="Pfam" id="PF02359">
    <property type="entry name" value="CDC48_N"/>
    <property type="match status" value="1"/>
</dbReference>
<evidence type="ECO:0000259" key="5">
    <source>
        <dbReference type="SMART" id="SM00382"/>
    </source>
</evidence>
<dbReference type="Pfam" id="PF17862">
    <property type="entry name" value="AAA_lid_3"/>
    <property type="match status" value="2"/>
</dbReference>
<dbReference type="EMBL" id="CP033239">
    <property type="protein sequence ID" value="AZF78443.1"/>
    <property type="molecule type" value="Genomic_DNA"/>
</dbReference>
<evidence type="ECO:0000313" key="14">
    <source>
        <dbReference type="EMBL" id="AZF75836.1"/>
    </source>
</evidence>
<dbReference type="OMA" id="WINPPDF"/>
<dbReference type="PANTHER" id="PTHR23077">
    <property type="entry name" value="AAA-FAMILY ATPASE"/>
    <property type="match status" value="1"/>
</dbReference>
<dbReference type="Pfam" id="PF09336">
    <property type="entry name" value="Vps4_C"/>
    <property type="match status" value="1"/>
</dbReference>
<evidence type="ECO:0000259" key="6">
    <source>
        <dbReference type="SMART" id="SM01072"/>
    </source>
</evidence>
<reference evidence="23 24" key="4">
    <citation type="journal article" date="2018" name="Proc. Natl. Acad. Sci. U.S.A.">
        <title>Nonmutational mechanism of inheritance in the Archaeon Sulfolobus solfataricus.</title>
        <authorList>
            <person name="Payne S."/>
            <person name="McCarthy S."/>
            <person name="Johnson T."/>
            <person name="North E."/>
            <person name="Blum P."/>
        </authorList>
    </citation>
    <scope>NUCLEOTIDE SEQUENCE [LARGE SCALE GENOMIC DNA]</scope>
    <source>
        <strain evidence="12 23">SARC-H</strain>
        <strain evidence="13 26">SARC-I</strain>
        <strain evidence="15 27">SARC-N</strain>
        <strain evidence="16 28">SARC-O</strain>
        <strain evidence="11 24">SULG</strain>
        <strain evidence="14 25">SULM</strain>
    </source>
</reference>
<evidence type="ECO:0000256" key="4">
    <source>
        <dbReference type="ARBA" id="ARBA00022840"/>
    </source>
</evidence>
<evidence type="ECO:0000256" key="1">
    <source>
        <dbReference type="ARBA" id="ARBA00009833"/>
    </source>
</evidence>
<dbReference type="EMBL" id="CP011055">
    <property type="protein sequence ID" value="AKA73502.1"/>
    <property type="molecule type" value="Genomic_DNA"/>
</dbReference>
<reference evidence="19 20" key="1">
    <citation type="journal article" date="2015" name="Genome Announc.">
        <title>Complete Genome Sequence of Sulfolobus solfataricus Strain 98/2 and Evolved Derivatives.</title>
        <authorList>
            <person name="McCarthy S."/>
            <person name="Gradnigo J."/>
            <person name="Johnson T."/>
            <person name="Payne S."/>
            <person name="Lipzen A."/>
            <person name="Martin J."/>
            <person name="Schackwitz W."/>
            <person name="Moriyama E."/>
            <person name="Blum P."/>
        </authorList>
    </citation>
    <scope>NUCLEOTIDE SEQUENCE [LARGE SCALE GENOMIC DNA]</scope>
    <source>
        <strain evidence="19">98/2 SULC</strain>
        <strain evidence="8">SARC-B</strain>
        <strain evidence="9">SARC-C</strain>
        <strain evidence="10 21">SULA</strain>
        <strain evidence="20">SULB</strain>
    </source>
</reference>
<evidence type="ECO:0000256" key="2">
    <source>
        <dbReference type="ARBA" id="ARBA00022737"/>
    </source>
</evidence>
<protein>
    <submittedName>
        <fullName evidence="17 18">AAA ATPase</fullName>
    </submittedName>
    <submittedName>
        <fullName evidence="10">AAA family ATPase</fullName>
    </submittedName>
</protein>
<dbReference type="EMBL" id="CP011057">
    <property type="protein sequence ID" value="AKA78892.1"/>
    <property type="molecule type" value="Genomic_DNA"/>
</dbReference>
<dbReference type="EMBL" id="CP033237">
    <property type="protein sequence ID" value="AZF73211.1"/>
    <property type="molecule type" value="Genomic_DNA"/>
</dbReference>
<dbReference type="KEGG" id="ssof:SULC_1191"/>
<dbReference type="GO" id="GO:0005524">
    <property type="term" value="F:ATP binding"/>
    <property type="evidence" value="ECO:0007669"/>
    <property type="project" value="UniProtKB-KW"/>
</dbReference>
<dbReference type="InterPro" id="IPR041569">
    <property type="entry name" value="AAA_lid_3"/>
</dbReference>
<dbReference type="Gene3D" id="1.10.8.60">
    <property type="match status" value="2"/>
</dbReference>
<evidence type="ECO:0000313" key="26">
    <source>
        <dbReference type="Proteomes" id="UP000275843"/>
    </source>
</evidence>
<evidence type="ECO:0000313" key="24">
    <source>
        <dbReference type="Proteomes" id="UP000273194"/>
    </source>
</evidence>
<sequence>MSASSGEEQKPQRKELILRVMEARQKDVGRGKVRIDIDLLSQIDVSPGDVVEIEGTRKTAALAWPLSPEDTTTGEKDIIRMDGITRKNAGVSIGDKVIVRKAIVKPASTVKLAPSNFSITVDPGFISYVKKRLKEFPLVEGDTVLIPVLGQAIPFTVVQVKPAGIVLVNDDTIISISDKPVEPSRYPRVTYEDIGGMKNIIEKVRELVELPLRHPELFKRLGIEPPKGILLYGPPGVGKTLLAKAIANETDAYFTSINGPEIMSKFYGESEQRLREIFEDAKKHAPAIIFVDEIDAIAPKRDEVIGEVERRVVAQLLTLMDGLENRGNVIVIAATNRPSAVDPALRRPGRFDREIEIPLPDKQGRLEILQIHTRNMPLSKDVDLEKLADMTHGYTGADLSALVREAAMNSLRRYLPKIDLNQDKIPPEILESMEVKMEDFINAFKEIVPSGLREIYIEVPEVKWTDIGGLEEIKEELKEVVEYPLKYSELYQNSGIEPPKGILLFGPPGTGKTMLAKAVATESGANFIAVRGPEILSKWVGESEKAVREIFRKARMYAPAVIFFDEIDSIAPIRGISYDSGVTERIVNQLLAEMDGIEKLENVVVIAATNRPDILDPALLRPGRFEKLIYVPPPDKRARTEILKVHTRNIALGEDISLEDVAEKTEGYTGADLAALVREATMRAIRESMKICIDKTNENCKPTDAECRDKTMKECMKVNGVKVSLRHFEEAMRKVKPSVTQDMLQFYQNWVEKARQQLPKTTVKPSTYA</sequence>
<evidence type="ECO:0000313" key="27">
    <source>
        <dbReference type="Proteomes" id="UP000278715"/>
    </source>
</evidence>
<evidence type="ECO:0000313" key="13">
    <source>
        <dbReference type="EMBL" id="AZF73211.1"/>
    </source>
</evidence>
<dbReference type="FunFam" id="3.10.330.10:FF:000008">
    <property type="entry name" value="AAA family ATPase, CDC48 subfamily"/>
    <property type="match status" value="1"/>
</dbReference>
<dbReference type="FunFam" id="1.10.8.60:FF:000178">
    <property type="entry name" value="CDC48/VCP homolog, AAA superfamily"/>
    <property type="match status" value="1"/>
</dbReference>
<name>A0A0E3K0D0_SACSO</name>
<keyword evidence="3" id="KW-0547">Nucleotide-binding</keyword>
<dbReference type="Proteomes" id="UP000273443">
    <property type="component" value="Chromosome"/>
</dbReference>
<evidence type="ECO:0000313" key="18">
    <source>
        <dbReference type="EMBL" id="SAI83717.1"/>
    </source>
</evidence>
<dbReference type="GO" id="GO:0016887">
    <property type="term" value="F:ATP hydrolysis activity"/>
    <property type="evidence" value="ECO:0007669"/>
    <property type="project" value="InterPro"/>
</dbReference>
<dbReference type="SUPFAM" id="SSF50692">
    <property type="entry name" value="ADC-like"/>
    <property type="match status" value="1"/>
</dbReference>
<dbReference type="RefSeq" id="WP_009990405.1">
    <property type="nucleotide sequence ID" value="NZ_CP011055.2"/>
</dbReference>
<dbReference type="InterPro" id="IPR029067">
    <property type="entry name" value="CDC48_domain_2-like_sf"/>
</dbReference>
<dbReference type="KEGG" id="ssol:SULB_1193"/>
<dbReference type="Proteomes" id="UP000275843">
    <property type="component" value="Chromosome"/>
</dbReference>
<evidence type="ECO:0000313" key="21">
    <source>
        <dbReference type="Proteomes" id="UP000033106"/>
    </source>
</evidence>
<dbReference type="Proteomes" id="UP000033057">
    <property type="component" value="Chromosome"/>
</dbReference>
<dbReference type="InterPro" id="IPR009010">
    <property type="entry name" value="Asp_de-COase-like_dom_sf"/>
</dbReference>
<dbReference type="Gene3D" id="3.10.330.10">
    <property type="match status" value="1"/>
</dbReference>
<dbReference type="Gene3D" id="3.40.50.300">
    <property type="entry name" value="P-loop containing nucleotide triphosphate hydrolases"/>
    <property type="match status" value="2"/>
</dbReference>
<dbReference type="AlphaFoldDB" id="A0A0E3K0D0"/>
<dbReference type="Pfam" id="PF00004">
    <property type="entry name" value="AAA"/>
    <property type="match status" value="2"/>
</dbReference>
<dbReference type="InterPro" id="IPR003593">
    <property type="entry name" value="AAA+_ATPase"/>
</dbReference>
<dbReference type="FunFam" id="3.40.50.300:FF:000018">
    <property type="entry name" value="Cell division control 48"/>
    <property type="match status" value="1"/>
</dbReference>
<dbReference type="SMART" id="SM01072">
    <property type="entry name" value="CDC48_2"/>
    <property type="match status" value="1"/>
</dbReference>
<dbReference type="InterPro" id="IPR050168">
    <property type="entry name" value="AAA_ATPase_domain"/>
</dbReference>
<evidence type="ECO:0000313" key="23">
    <source>
        <dbReference type="Proteomes" id="UP000267993"/>
    </source>
</evidence>
<feature type="domain" description="CDC48" evidence="6">
    <location>
        <begin position="120"/>
        <end position="183"/>
    </location>
</feature>
<dbReference type="EMBL" id="LT549890">
    <property type="protein sequence ID" value="SAI83717.1"/>
    <property type="molecule type" value="Genomic_DNA"/>
</dbReference>
<dbReference type="InterPro" id="IPR027417">
    <property type="entry name" value="P-loop_NTPase"/>
</dbReference>
<dbReference type="PATRIC" id="fig|2287.6.peg.1251"/>
<evidence type="ECO:0000313" key="19">
    <source>
        <dbReference type="Proteomes" id="UP000033057"/>
    </source>
</evidence>
<evidence type="ECO:0000313" key="28">
    <source>
        <dbReference type="Proteomes" id="UP000282269"/>
    </source>
</evidence>
<dbReference type="GO" id="GO:0005737">
    <property type="term" value="C:cytoplasm"/>
    <property type="evidence" value="ECO:0007669"/>
    <property type="project" value="UniProtKB-ARBA"/>
</dbReference>
<dbReference type="Proteomes" id="UP000594632">
    <property type="component" value="Chromosome"/>
</dbReference>
<dbReference type="Proteomes" id="UP000076770">
    <property type="component" value="Chromosome i"/>
</dbReference>
<reference evidence="17 29" key="6">
    <citation type="journal article" date="2020" name="Nat. Commun.">
        <title>The structures of two archaeal type IV pili illuminate evolutionary relationships.</title>
        <authorList>
            <person name="Wang F."/>
            <person name="Baquero D.P."/>
            <person name="Su Z."/>
            <person name="Beltran L.C."/>
            <person name="Prangishvili D."/>
            <person name="Krupovic M."/>
            <person name="Egelman E.H."/>
        </authorList>
    </citation>
    <scope>NUCLEOTIDE SEQUENCE [LARGE SCALE GENOMIC DNA]</scope>
    <source>
        <strain evidence="17 29">POZ149</strain>
    </source>
</reference>
<dbReference type="EMBL" id="CP050869">
    <property type="protein sequence ID" value="QPG50492.1"/>
    <property type="molecule type" value="Genomic_DNA"/>
</dbReference>
<dbReference type="EMBL" id="CP011056">
    <property type="protein sequence ID" value="AKA76200.1"/>
    <property type="molecule type" value="Genomic_DNA"/>
</dbReference>
<dbReference type="Proteomes" id="UP000282269">
    <property type="component" value="Chromosome"/>
</dbReference>
<evidence type="ECO:0000313" key="11">
    <source>
        <dbReference type="EMBL" id="AZF67971.1"/>
    </source>
</evidence>
<gene>
    <name evidence="17" type="ORF">HFC64_12365</name>
    <name evidence="18" type="ORF">SSOP1_0163</name>
    <name evidence="10" type="ORF">SULA_1192</name>
    <name evidence="8" type="ORF">SULB_1193</name>
    <name evidence="9" type="ORF">SULC_1191</name>
    <name evidence="11" type="ORF">SULG_05890</name>
    <name evidence="12" type="ORF">SULH_05890</name>
    <name evidence="13" type="ORF">SULI_05890</name>
    <name evidence="14" type="ORF">SULM_05890</name>
    <name evidence="15" type="ORF">SULN_05890</name>
    <name evidence="16" type="ORF">SULO_05900</name>
</gene>
<evidence type="ECO:0000313" key="8">
    <source>
        <dbReference type="EMBL" id="AKA73502.1"/>
    </source>
</evidence>
<feature type="domain" description="CDC48 N-terminal subdomain" evidence="7">
    <location>
        <begin position="17"/>
        <end position="104"/>
    </location>
</feature>
<dbReference type="InterPro" id="IPR005938">
    <property type="entry name" value="AAA_ATPase_CDC48"/>
</dbReference>
<dbReference type="EMBL" id="CP033236">
    <property type="protein sequence ID" value="AZF70591.1"/>
    <property type="molecule type" value="Genomic_DNA"/>
</dbReference>
<comment type="similarity">
    <text evidence="1">Belongs to the AAA ATPase family. CDC48 subfamily.</text>
</comment>
<evidence type="ECO:0000313" key="22">
    <source>
        <dbReference type="Proteomes" id="UP000076770"/>
    </source>
</evidence>
<dbReference type="SMART" id="SM00382">
    <property type="entry name" value="AAA"/>
    <property type="match status" value="2"/>
</dbReference>
<dbReference type="Proteomes" id="UP000267993">
    <property type="component" value="Chromosome"/>
</dbReference>
<dbReference type="FunFam" id="2.40.40.20:FF:000007">
    <property type="entry name" value="AAA family ATPase"/>
    <property type="match status" value="1"/>
</dbReference>
<evidence type="ECO:0000313" key="16">
    <source>
        <dbReference type="EMBL" id="AZF81049.1"/>
    </source>
</evidence>
<dbReference type="Proteomes" id="UP000033106">
    <property type="component" value="Chromosome"/>
</dbReference>
<dbReference type="InterPro" id="IPR003960">
    <property type="entry name" value="ATPase_AAA_CS"/>
</dbReference>
<reference evidence="22" key="2">
    <citation type="submission" date="2016-04" db="EMBL/GenBank/DDBJ databases">
        <authorList>
            <person name="Shah S.A."/>
            <person name="Garrett R.A."/>
        </authorList>
    </citation>
    <scope>NUCLEOTIDE SEQUENCE [LARGE SCALE GENOMIC DNA]</scope>
    <source>
        <strain evidence="22">ATCC 35091 / DSM 1616 / JCM 8930 / NBRC 15331 / P1</strain>
    </source>
</reference>
<evidence type="ECO:0000313" key="25">
    <source>
        <dbReference type="Proteomes" id="UP000273443"/>
    </source>
</evidence>
<dbReference type="InterPro" id="IPR003338">
    <property type="entry name" value="CDC4_N-term_subdom"/>
</dbReference>
<evidence type="ECO:0000313" key="10">
    <source>
        <dbReference type="EMBL" id="AKA78892.1"/>
    </source>
</evidence>
<evidence type="ECO:0000259" key="7">
    <source>
        <dbReference type="SMART" id="SM01073"/>
    </source>
</evidence>
<dbReference type="InterPro" id="IPR004201">
    <property type="entry name" value="Cdc48_dom2"/>
</dbReference>
<feature type="domain" description="AAA+ ATPase" evidence="5">
    <location>
        <begin position="498"/>
        <end position="635"/>
    </location>
</feature>
<dbReference type="Proteomes" id="UP000033085">
    <property type="component" value="Chromosome"/>
</dbReference>
<keyword evidence="4" id="KW-0067">ATP-binding</keyword>
<dbReference type="Proteomes" id="UP000273194">
    <property type="component" value="Chromosome"/>
</dbReference>
<evidence type="ECO:0000313" key="29">
    <source>
        <dbReference type="Proteomes" id="UP000594632"/>
    </source>
</evidence>
<feature type="domain" description="AAA+ ATPase" evidence="5">
    <location>
        <begin position="225"/>
        <end position="361"/>
    </location>
</feature>
<reference evidence="18" key="3">
    <citation type="submission" date="2016-04" db="EMBL/GenBank/DDBJ databases">
        <authorList>
            <person name="Evans L.H."/>
            <person name="Alamgir A."/>
            <person name="Owens N."/>
            <person name="Weber N.D."/>
            <person name="Virtaneva K."/>
            <person name="Barbian K."/>
            <person name="Babar A."/>
            <person name="Rosenke K."/>
        </authorList>
    </citation>
    <scope>NUCLEOTIDE SEQUENCE</scope>
    <source>
        <strain evidence="18">P1</strain>
    </source>
</reference>
<dbReference type="KEGG" id="ssoa:SULA_1192"/>
<dbReference type="SUPFAM" id="SSF54585">
    <property type="entry name" value="Cdc48 domain 2-like"/>
    <property type="match status" value="1"/>
</dbReference>
<dbReference type="InterPro" id="IPR015415">
    <property type="entry name" value="Spast_Vps4_C"/>
</dbReference>
<dbReference type="InterPro" id="IPR003959">
    <property type="entry name" value="ATPase_AAA_core"/>
</dbReference>
<evidence type="ECO:0000256" key="3">
    <source>
        <dbReference type="ARBA" id="ARBA00022741"/>
    </source>
</evidence>
<evidence type="ECO:0000313" key="9">
    <source>
        <dbReference type="EMBL" id="AKA76200.1"/>
    </source>
</evidence>
<dbReference type="NCBIfam" id="TIGR01243">
    <property type="entry name" value="CDC48"/>
    <property type="match status" value="1"/>
</dbReference>
<keyword evidence="2" id="KW-0677">Repeat</keyword>
<dbReference type="PANTHER" id="PTHR23077:SF171">
    <property type="entry name" value="NUCLEAR VALOSIN-CONTAINING PROTEIN-LIKE"/>
    <property type="match status" value="1"/>
</dbReference>
<dbReference type="EMBL" id="CP033238">
    <property type="protein sequence ID" value="AZF75836.1"/>
    <property type="molecule type" value="Genomic_DNA"/>
</dbReference>
<dbReference type="Proteomes" id="UP000278715">
    <property type="component" value="Chromosome"/>
</dbReference>
<dbReference type="OrthoDB" id="77269at2157"/>
<evidence type="ECO:0000313" key="15">
    <source>
        <dbReference type="EMBL" id="AZF78443.1"/>
    </source>
</evidence>
<evidence type="ECO:0000313" key="17">
    <source>
        <dbReference type="EMBL" id="QPG50492.1"/>
    </source>
</evidence>
<accession>A0A0E3K0D0</accession>
<dbReference type="EMBL" id="CP033235">
    <property type="protein sequence ID" value="AZF67971.1"/>
    <property type="molecule type" value="Genomic_DNA"/>
</dbReference>
<dbReference type="GeneID" id="38467796"/>